<gene>
    <name evidence="1" type="ORF">ALC60_02483</name>
</gene>
<evidence type="ECO:0008006" key="3">
    <source>
        <dbReference type="Google" id="ProtNLM"/>
    </source>
</evidence>
<accession>A0A151XDU0</accession>
<dbReference type="Gene3D" id="3.30.420.10">
    <property type="entry name" value="Ribonuclease H-like superfamily/Ribonuclease H"/>
    <property type="match status" value="1"/>
</dbReference>
<proteinExistence type="predicted"/>
<name>A0A151XDU0_9HYME</name>
<evidence type="ECO:0000313" key="1">
    <source>
        <dbReference type="EMBL" id="KYQ58519.1"/>
    </source>
</evidence>
<sequence length="72" mass="7743">TSSPRYPVQNNGKVEAAVKTVKRILKKETEPTLGLLAYRTSPLETGSSPCELLMGRKLRTTIPSSDVVLASG</sequence>
<protein>
    <recommendedName>
        <fullName evidence="3">Integrase catalytic domain-containing protein</fullName>
    </recommendedName>
</protein>
<dbReference type="AlphaFoldDB" id="A0A151XDU0"/>
<dbReference type="STRING" id="64791.A0A151XDU0"/>
<dbReference type="Proteomes" id="UP000075809">
    <property type="component" value="Unassembled WGS sequence"/>
</dbReference>
<reference evidence="1 2" key="1">
    <citation type="submission" date="2015-09" db="EMBL/GenBank/DDBJ databases">
        <title>Trachymyrmex zeteki WGS genome.</title>
        <authorList>
            <person name="Nygaard S."/>
            <person name="Hu H."/>
            <person name="Boomsma J."/>
            <person name="Zhang G."/>
        </authorList>
    </citation>
    <scope>NUCLEOTIDE SEQUENCE [LARGE SCALE GENOMIC DNA]</scope>
    <source>
        <strain evidence="1">Tzet28-1</strain>
        <tissue evidence="1">Whole body</tissue>
    </source>
</reference>
<dbReference type="PANTHER" id="PTHR37984">
    <property type="entry name" value="PROTEIN CBG26694"/>
    <property type="match status" value="1"/>
</dbReference>
<dbReference type="GO" id="GO:0003676">
    <property type="term" value="F:nucleic acid binding"/>
    <property type="evidence" value="ECO:0007669"/>
    <property type="project" value="InterPro"/>
</dbReference>
<organism evidence="1 2">
    <name type="scientific">Mycetomoellerius zeteki</name>
    <dbReference type="NCBI Taxonomy" id="64791"/>
    <lineage>
        <taxon>Eukaryota</taxon>
        <taxon>Metazoa</taxon>
        <taxon>Ecdysozoa</taxon>
        <taxon>Arthropoda</taxon>
        <taxon>Hexapoda</taxon>
        <taxon>Insecta</taxon>
        <taxon>Pterygota</taxon>
        <taxon>Neoptera</taxon>
        <taxon>Endopterygota</taxon>
        <taxon>Hymenoptera</taxon>
        <taxon>Apocrita</taxon>
        <taxon>Aculeata</taxon>
        <taxon>Formicoidea</taxon>
        <taxon>Formicidae</taxon>
        <taxon>Myrmicinae</taxon>
        <taxon>Mycetomoellerius</taxon>
    </lineage>
</organism>
<dbReference type="InterPro" id="IPR050951">
    <property type="entry name" value="Retrovirus_Pol_polyprotein"/>
</dbReference>
<dbReference type="PANTHER" id="PTHR37984:SF9">
    <property type="entry name" value="INTEGRASE CATALYTIC DOMAIN-CONTAINING PROTEIN"/>
    <property type="match status" value="1"/>
</dbReference>
<evidence type="ECO:0000313" key="2">
    <source>
        <dbReference type="Proteomes" id="UP000075809"/>
    </source>
</evidence>
<feature type="non-terminal residue" evidence="1">
    <location>
        <position position="1"/>
    </location>
</feature>
<dbReference type="InterPro" id="IPR036397">
    <property type="entry name" value="RNaseH_sf"/>
</dbReference>
<keyword evidence="2" id="KW-1185">Reference proteome</keyword>
<dbReference type="EMBL" id="KQ982265">
    <property type="protein sequence ID" value="KYQ58519.1"/>
    <property type="molecule type" value="Genomic_DNA"/>
</dbReference>